<gene>
    <name evidence="1" type="ORF">AVDCRST_MAG02-1502</name>
</gene>
<accession>A0A6J4R0E1</accession>
<dbReference type="AlphaFoldDB" id="A0A6J4R0E1"/>
<evidence type="ECO:0000313" key="1">
    <source>
        <dbReference type="EMBL" id="CAA9455188.1"/>
    </source>
</evidence>
<dbReference type="EMBL" id="CADCVH010000047">
    <property type="protein sequence ID" value="CAA9455188.1"/>
    <property type="molecule type" value="Genomic_DNA"/>
</dbReference>
<sequence length="65" mass="6668">MKQAPGALYIGSGEEGATRIELDDARAILSELEADDLVMVKAKASAGANSSTTSDFAARVLDVLG</sequence>
<proteinExistence type="predicted"/>
<protein>
    <submittedName>
        <fullName evidence="1">Uncharacterized protein</fullName>
    </submittedName>
</protein>
<reference evidence="1" key="1">
    <citation type="submission" date="2020-02" db="EMBL/GenBank/DDBJ databases">
        <authorList>
            <person name="Meier V. D."/>
        </authorList>
    </citation>
    <scope>NUCLEOTIDE SEQUENCE</scope>
    <source>
        <strain evidence="1">AVDCRST_MAG02</strain>
    </source>
</reference>
<name>A0A6J4R0E1_9ACTN</name>
<organism evidence="1">
    <name type="scientific">uncultured Rubrobacteraceae bacterium</name>
    <dbReference type="NCBI Taxonomy" id="349277"/>
    <lineage>
        <taxon>Bacteria</taxon>
        <taxon>Bacillati</taxon>
        <taxon>Actinomycetota</taxon>
        <taxon>Rubrobacteria</taxon>
        <taxon>Rubrobacterales</taxon>
        <taxon>Rubrobacteraceae</taxon>
        <taxon>environmental samples</taxon>
    </lineage>
</organism>